<feature type="transmembrane region" description="Helical" evidence="1">
    <location>
        <begin position="58"/>
        <end position="77"/>
    </location>
</feature>
<reference evidence="2" key="1">
    <citation type="submission" date="2023-06" db="EMBL/GenBank/DDBJ databases">
        <title>Genomic Diversity of Vibrio spp. and Metagenomic Analysis of Pathogens in Florida Gulf Coastal Waters Following Hurricane Ian.</title>
        <authorList>
            <person name="Brumfield K.D."/>
        </authorList>
    </citation>
    <scope>NUCLEOTIDE SEQUENCE</scope>
    <source>
        <strain evidence="2">WBS2B-138</strain>
    </source>
</reference>
<dbReference type="Proteomes" id="UP001253193">
    <property type="component" value="Unassembled WGS sequence"/>
</dbReference>
<keyword evidence="1" id="KW-1133">Transmembrane helix</keyword>
<accession>A0AAW8PXN5</accession>
<comment type="caution">
    <text evidence="2">The sequence shown here is derived from an EMBL/GenBank/DDBJ whole genome shotgun (WGS) entry which is preliminary data.</text>
</comment>
<protein>
    <submittedName>
        <fullName evidence="2">Uncharacterized protein</fullName>
    </submittedName>
</protein>
<gene>
    <name evidence="2" type="ORF">QX249_08840</name>
</gene>
<dbReference type="EMBL" id="JAUHGG010000003">
    <property type="protein sequence ID" value="MDS1820764.1"/>
    <property type="molecule type" value="Genomic_DNA"/>
</dbReference>
<evidence type="ECO:0000256" key="1">
    <source>
        <dbReference type="SAM" id="Phobius"/>
    </source>
</evidence>
<keyword evidence="1" id="KW-0812">Transmembrane</keyword>
<dbReference type="RefSeq" id="WP_311019541.1">
    <property type="nucleotide sequence ID" value="NZ_JAUHGG010000003.1"/>
</dbReference>
<dbReference type="AlphaFoldDB" id="A0AAW8PXN5"/>
<proteinExistence type="predicted"/>
<feature type="transmembrane region" description="Helical" evidence="1">
    <location>
        <begin position="97"/>
        <end position="120"/>
    </location>
</feature>
<keyword evidence="1" id="KW-0472">Membrane</keyword>
<organism evidence="2 3">
    <name type="scientific">Vibrio parahaemolyticus</name>
    <dbReference type="NCBI Taxonomy" id="670"/>
    <lineage>
        <taxon>Bacteria</taxon>
        <taxon>Pseudomonadati</taxon>
        <taxon>Pseudomonadota</taxon>
        <taxon>Gammaproteobacteria</taxon>
        <taxon>Vibrionales</taxon>
        <taxon>Vibrionaceae</taxon>
        <taxon>Vibrio</taxon>
    </lineage>
</organism>
<name>A0AAW8PXN5_VIBPH</name>
<evidence type="ECO:0000313" key="2">
    <source>
        <dbReference type="EMBL" id="MDS1820764.1"/>
    </source>
</evidence>
<sequence>MTFKEYFKNFMKLPSGWDKDRRGGFTMSFDDASFISNYPLKDGEIERLREIIYAKYRIDRIVFILTFFLLIFVGFFLCFSETLNQFEIIRNEIGVVVTSYCICSVLISFAVSSLIVGYLFPVSIEVDGVNYVSQSWDLRYIDILSEIPSEALDKSKMTEGARRFFDNVSCQGRPFVSFEAQLLYESYIGVRQGRKDVFSE</sequence>
<evidence type="ECO:0000313" key="3">
    <source>
        <dbReference type="Proteomes" id="UP001253193"/>
    </source>
</evidence>